<proteinExistence type="predicted"/>
<evidence type="ECO:0000313" key="2">
    <source>
        <dbReference type="Proteomes" id="UP001057291"/>
    </source>
</evidence>
<dbReference type="EMBL" id="BOQE01000001">
    <property type="protein sequence ID" value="GIM47734.1"/>
    <property type="molecule type" value="Genomic_DNA"/>
</dbReference>
<dbReference type="AlphaFoldDB" id="A0AAV4LIW9"/>
<keyword evidence="2" id="KW-1185">Reference proteome</keyword>
<reference evidence="1" key="1">
    <citation type="journal article" date="2023" name="Int. J. Syst. Evol. Microbiol.">
        <title>Collibacillus ludicampi gen. nov., sp. nov., a new soil bacterium of the family Alicyclobacillaceae.</title>
        <authorList>
            <person name="Jojima T."/>
            <person name="Ioku Y."/>
            <person name="Fukuta Y."/>
            <person name="Shirasaka N."/>
            <person name="Matsumura Y."/>
            <person name="Mori M."/>
        </authorList>
    </citation>
    <scope>NUCLEOTIDE SEQUENCE</scope>
    <source>
        <strain evidence="1">TP075</strain>
    </source>
</reference>
<sequence length="74" mass="8775">MLEKAEYIDEKVLRLPQLRELIVSYPHSIHRFPSNLERQFDPTRKHECLGSPVEQRNSSLSITNKEDLFIRLIV</sequence>
<gene>
    <name evidence="1" type="ORF">DNHGIG_32830</name>
</gene>
<organism evidence="1 2">
    <name type="scientific">Collibacillus ludicampi</name>
    <dbReference type="NCBI Taxonomy" id="2771369"/>
    <lineage>
        <taxon>Bacteria</taxon>
        <taxon>Bacillati</taxon>
        <taxon>Bacillota</taxon>
        <taxon>Bacilli</taxon>
        <taxon>Bacillales</taxon>
        <taxon>Alicyclobacillaceae</taxon>
        <taxon>Collibacillus</taxon>
    </lineage>
</organism>
<accession>A0AAV4LIW9</accession>
<protein>
    <submittedName>
        <fullName evidence="1">Uncharacterized protein</fullName>
    </submittedName>
</protein>
<comment type="caution">
    <text evidence="1">The sequence shown here is derived from an EMBL/GenBank/DDBJ whole genome shotgun (WGS) entry which is preliminary data.</text>
</comment>
<dbReference type="Proteomes" id="UP001057291">
    <property type="component" value="Unassembled WGS sequence"/>
</dbReference>
<evidence type="ECO:0000313" key="1">
    <source>
        <dbReference type="EMBL" id="GIM47734.1"/>
    </source>
</evidence>
<name>A0AAV4LIW9_9BACL</name>